<sequence length="166" mass="17635">MTSALAEQSTATTQFINPVLMSTKSVFETMLECTPKRTGLELKDSMQPHHEVSAVIGITGRLSGTLVLSLSRETSLAVLERMTGIEADEIDNDVCDAVGELTNMIAGAAKAKLAELDLSISIPNIVSGSNHVVHYPTNVQPICISFESEIGSFCVEVGFATPGHSL</sequence>
<dbReference type="PANTHER" id="PTHR39452:SF1">
    <property type="entry name" value="CHEY-P PHOSPHATASE CHEX"/>
    <property type="match status" value="1"/>
</dbReference>
<accession>A0A517TF13</accession>
<dbReference type="Pfam" id="PF13690">
    <property type="entry name" value="CheX"/>
    <property type="match status" value="1"/>
</dbReference>
<organism evidence="3 4">
    <name type="scientific">Calycomorphotria hydatis</name>
    <dbReference type="NCBI Taxonomy" id="2528027"/>
    <lineage>
        <taxon>Bacteria</taxon>
        <taxon>Pseudomonadati</taxon>
        <taxon>Planctomycetota</taxon>
        <taxon>Planctomycetia</taxon>
        <taxon>Planctomycetales</taxon>
        <taxon>Planctomycetaceae</taxon>
        <taxon>Calycomorphotria</taxon>
    </lineage>
</organism>
<dbReference type="AlphaFoldDB" id="A0A517TF13"/>
<dbReference type="InterPro" id="IPR028976">
    <property type="entry name" value="CheC-like_sf"/>
</dbReference>
<dbReference type="SUPFAM" id="SSF103039">
    <property type="entry name" value="CheC-like"/>
    <property type="match status" value="1"/>
</dbReference>
<dbReference type="Gene3D" id="3.40.1550.10">
    <property type="entry name" value="CheC-like"/>
    <property type="match status" value="1"/>
</dbReference>
<evidence type="ECO:0000313" key="4">
    <source>
        <dbReference type="Proteomes" id="UP000319976"/>
    </source>
</evidence>
<evidence type="ECO:0000256" key="1">
    <source>
        <dbReference type="ARBA" id="ARBA00022500"/>
    </source>
</evidence>
<dbReference type="Proteomes" id="UP000319976">
    <property type="component" value="Chromosome"/>
</dbReference>
<dbReference type="InterPro" id="IPR038756">
    <property type="entry name" value="CheX-like"/>
</dbReference>
<dbReference type="InterPro" id="IPR028051">
    <property type="entry name" value="CheX-like_dom"/>
</dbReference>
<dbReference type="GO" id="GO:0016787">
    <property type="term" value="F:hydrolase activity"/>
    <property type="evidence" value="ECO:0007669"/>
    <property type="project" value="UniProtKB-KW"/>
</dbReference>
<keyword evidence="3" id="KW-0378">Hydrolase</keyword>
<reference evidence="3 4" key="1">
    <citation type="submission" date="2019-02" db="EMBL/GenBank/DDBJ databases">
        <title>Deep-cultivation of Planctomycetes and their phenomic and genomic characterization uncovers novel biology.</title>
        <authorList>
            <person name="Wiegand S."/>
            <person name="Jogler M."/>
            <person name="Boedeker C."/>
            <person name="Pinto D."/>
            <person name="Vollmers J."/>
            <person name="Rivas-Marin E."/>
            <person name="Kohn T."/>
            <person name="Peeters S.H."/>
            <person name="Heuer A."/>
            <person name="Rast P."/>
            <person name="Oberbeckmann S."/>
            <person name="Bunk B."/>
            <person name="Jeske O."/>
            <person name="Meyerdierks A."/>
            <person name="Storesund J.E."/>
            <person name="Kallscheuer N."/>
            <person name="Luecker S."/>
            <person name="Lage O.M."/>
            <person name="Pohl T."/>
            <person name="Merkel B.J."/>
            <person name="Hornburger P."/>
            <person name="Mueller R.-W."/>
            <person name="Bruemmer F."/>
            <person name="Labrenz M."/>
            <person name="Spormann A.M."/>
            <person name="Op den Camp H."/>
            <person name="Overmann J."/>
            <person name="Amann R."/>
            <person name="Jetten M.S.M."/>
            <person name="Mascher T."/>
            <person name="Medema M.H."/>
            <person name="Devos D.P."/>
            <person name="Kaster A.-K."/>
            <person name="Ovreas L."/>
            <person name="Rohde M."/>
            <person name="Galperin M.Y."/>
            <person name="Jogler C."/>
        </authorList>
    </citation>
    <scope>NUCLEOTIDE SEQUENCE [LARGE SCALE GENOMIC DNA]</scope>
    <source>
        <strain evidence="3 4">V22</strain>
    </source>
</reference>
<name>A0A517TF13_9PLAN</name>
<gene>
    <name evidence="3" type="primary">cheX</name>
    <name evidence="3" type="ORF">V22_42340</name>
</gene>
<dbReference type="PANTHER" id="PTHR39452">
    <property type="entry name" value="CHEY-P PHOSPHATASE CHEX"/>
    <property type="match status" value="1"/>
</dbReference>
<dbReference type="EMBL" id="CP036316">
    <property type="protein sequence ID" value="QDT66962.1"/>
    <property type="molecule type" value="Genomic_DNA"/>
</dbReference>
<dbReference type="EC" id="3.-.-.-" evidence="3"/>
<keyword evidence="4" id="KW-1185">Reference proteome</keyword>
<dbReference type="CDD" id="cd17906">
    <property type="entry name" value="CheX"/>
    <property type="match status" value="1"/>
</dbReference>
<protein>
    <submittedName>
        <fullName evidence="3">CheY-P phosphatase CheX</fullName>
        <ecNumber evidence="3">3.-.-.-</ecNumber>
    </submittedName>
</protein>
<evidence type="ECO:0000313" key="3">
    <source>
        <dbReference type="EMBL" id="QDT66962.1"/>
    </source>
</evidence>
<keyword evidence="1" id="KW-0145">Chemotaxis</keyword>
<dbReference type="RefSeq" id="WP_145266532.1">
    <property type="nucleotide sequence ID" value="NZ_CP036316.1"/>
</dbReference>
<evidence type="ECO:0000259" key="2">
    <source>
        <dbReference type="Pfam" id="PF13690"/>
    </source>
</evidence>
<feature type="domain" description="Chemotaxis phosphatase CheX-like" evidence="2">
    <location>
        <begin position="52"/>
        <end position="147"/>
    </location>
</feature>
<dbReference type="OrthoDB" id="9790435at2"/>
<dbReference type="KEGG" id="chya:V22_42340"/>
<dbReference type="GO" id="GO:0006935">
    <property type="term" value="P:chemotaxis"/>
    <property type="evidence" value="ECO:0007669"/>
    <property type="project" value="UniProtKB-KW"/>
</dbReference>
<proteinExistence type="predicted"/>